<evidence type="ECO:0000256" key="1">
    <source>
        <dbReference type="ARBA" id="ARBA00022670"/>
    </source>
</evidence>
<feature type="compositionally biased region" description="Low complexity" evidence="6">
    <location>
        <begin position="131"/>
        <end position="146"/>
    </location>
</feature>
<keyword evidence="2" id="KW-0479">Metal-binding</keyword>
<dbReference type="Pfam" id="PF13976">
    <property type="entry name" value="gag_pre-integrs"/>
    <property type="match status" value="1"/>
</dbReference>
<dbReference type="InterPro" id="IPR013103">
    <property type="entry name" value="RVT_2"/>
</dbReference>
<protein>
    <submittedName>
        <fullName evidence="9">BURP domain-containing protein</fullName>
    </submittedName>
</protein>
<dbReference type="SUPFAM" id="SSF56672">
    <property type="entry name" value="DNA/RNA polymerases"/>
    <property type="match status" value="1"/>
</dbReference>
<dbReference type="Pfam" id="PF07727">
    <property type="entry name" value="RVT_2"/>
    <property type="match status" value="1"/>
</dbReference>
<dbReference type="SMART" id="SM00343">
    <property type="entry name" value="ZnF_C2HC"/>
    <property type="match status" value="1"/>
</dbReference>
<proteinExistence type="predicted"/>
<evidence type="ECO:0000256" key="5">
    <source>
        <dbReference type="PROSITE-ProRule" id="PRU00047"/>
    </source>
</evidence>
<dbReference type="GO" id="GO:0006508">
    <property type="term" value="P:proteolysis"/>
    <property type="evidence" value="ECO:0007669"/>
    <property type="project" value="UniProtKB-KW"/>
</dbReference>
<evidence type="ECO:0000259" key="7">
    <source>
        <dbReference type="PROSITE" id="PS50158"/>
    </source>
</evidence>
<evidence type="ECO:0000256" key="3">
    <source>
        <dbReference type="ARBA" id="ARBA00022750"/>
    </source>
</evidence>
<dbReference type="AlphaFoldDB" id="A0A4Y1RY05"/>
<feature type="compositionally biased region" description="Polar residues" evidence="6">
    <location>
        <begin position="155"/>
        <end position="172"/>
    </location>
</feature>
<dbReference type="InterPro" id="IPR039537">
    <property type="entry name" value="Retrotran_Ty1/copia-like"/>
</dbReference>
<feature type="region of interest" description="Disordered" evidence="6">
    <location>
        <begin position="120"/>
        <end position="174"/>
    </location>
</feature>
<sequence>MSDCATLLQRAALKLVLVQLKRGLRSLIQRRRWLKEAQKRKTMRKTVAEHMRDAKALGIIQNAVSDQIFPRIANADTANMAWDLLYGEYHGGDQEVLAILKSQEQRFDMHTVDATDKAFGSFSMRPKGQQHKSNSQSSGSKKNWNGKGKKWDSKPQSQQKSFANPAQNSTSAGFMKQDTVKPQCKVCSKFHFGECRYKGQSKCHNCDRFGHWARECTADKVVQKANCANQAEVIGNLFYANSAITEVKVSGNWYIDSGCSNHMTGNAELLVDVRTNVTGKVQMPTGNLVDVAGIGSLMIDTNSGRKCIKEVMFLPGLKENLLSVGLLDEHGYYLLFGGRECCIFDGPSLDCLVIKVKMKSNRCYPLSLMQADQIALKASVTECTWIWHKRLGHLNLRSLKQLREKEMVHGLPHLEDVNGVCAGCQMGKQHRDWFPKEQAWRAKNPLELIHTDLCGPMQNESIAGNKYFMLLIDDHTRMSWVYLLRHKSEALICFRKFKAMVELQCEFKVKCLRVTEGLLESEGIQRQLSIAYTPQQNGVVERKNRTVVEMAKAMLHDKGMPYFLWAEAVHTAVYILNRSPTKALDNMTPFEAYSGRKPGIGHLKVFGSLCYVHVPAERRQKLDAKSVQVTPHELTEVERSPSSPCIFSQAEEQENAIHEHADISQPYDHTPLKWRNINDILAQCNLCIVEPEKYEEAAQDKAWIKAMEEELSMIEKNKTWELVDRPSDKQVIGVKWVFKTKLNLDGSVQKNKARLVAKGYVQKPGIDYNETFAPVARLDTIRTLIALAAQRSWKLFQLDVKSAFLNGILQEEVYVDQPEGFVINGKEDKVYKLYKALYGLKQAPRAWYGEIDSYFAKCGFEKSLSEATLYTKTRGEHDILIVSIYVDDIVYTGNNQEMLDEFKEDMKEKYEMSDLGLLHHFLGMGVIQTESSIFIHQKKYASALLDKFGLKECKSVSIPLVATEKLSKEDGSGAADEEKYRKLVGSLLYLTATRPDVMYAASLLARYMHGPSNKHYGVAKRVLRYVKGTLDYVDDSKSTSGYAFSFGSGVFSWASVKQNCVALSTAEAEYISAAEATTQAIWLRFVLEDFGELQAEATPLQCDNTSAISISKNPVFHQRTKHIDRRYHFIKDALQQGIVDLVYCPTKEQVADIFTKALPKDRFNYLRDKLGVVSAQSLKGSISV</sequence>
<dbReference type="GO" id="GO:0003676">
    <property type="term" value="F:nucleic acid binding"/>
    <property type="evidence" value="ECO:0007669"/>
    <property type="project" value="InterPro"/>
</dbReference>
<dbReference type="PANTHER" id="PTHR42648">
    <property type="entry name" value="TRANSPOSASE, PUTATIVE-RELATED"/>
    <property type="match status" value="1"/>
</dbReference>
<keyword evidence="4" id="KW-0378">Hydrolase</keyword>
<accession>A0A4Y1RY05</accession>
<keyword evidence="5" id="KW-0862">Zinc</keyword>
<keyword evidence="3" id="KW-0064">Aspartyl protease</keyword>
<dbReference type="InterPro" id="IPR001584">
    <property type="entry name" value="Integrase_cat-core"/>
</dbReference>
<dbReference type="InterPro" id="IPR025724">
    <property type="entry name" value="GAG-pre-integrase_dom"/>
</dbReference>
<evidence type="ECO:0000259" key="8">
    <source>
        <dbReference type="PROSITE" id="PS50994"/>
    </source>
</evidence>
<dbReference type="GO" id="GO:0015074">
    <property type="term" value="P:DNA integration"/>
    <property type="evidence" value="ECO:0007669"/>
    <property type="project" value="InterPro"/>
</dbReference>
<dbReference type="PROSITE" id="PS50994">
    <property type="entry name" value="INTEGRASE"/>
    <property type="match status" value="1"/>
</dbReference>
<feature type="domain" description="CCHC-type" evidence="7">
    <location>
        <begin position="202"/>
        <end position="216"/>
    </location>
</feature>
<dbReference type="EMBL" id="AP019304">
    <property type="protein sequence ID" value="BBH08758.1"/>
    <property type="molecule type" value="Genomic_DNA"/>
</dbReference>
<dbReference type="InterPro" id="IPR012337">
    <property type="entry name" value="RNaseH-like_sf"/>
</dbReference>
<reference evidence="9" key="1">
    <citation type="journal article" date="2019" name="Science">
        <title>Mutation of a bHLH transcription factor allowed almond domestication.</title>
        <authorList>
            <person name="Sanchez-Perez R."/>
            <person name="Pavan S."/>
            <person name="Mazzeo R."/>
            <person name="Moldovan C."/>
            <person name="Aiese Cigliano R."/>
            <person name="Del Cueto J."/>
            <person name="Ricciardi F."/>
            <person name="Lotti C."/>
            <person name="Ricciardi L."/>
            <person name="Dicenta F."/>
            <person name="Lopez-Marques R.L."/>
            <person name="Lindberg Moller B."/>
        </authorList>
    </citation>
    <scope>NUCLEOTIDE SEQUENCE</scope>
</reference>
<keyword evidence="1" id="KW-0645">Protease</keyword>
<dbReference type="Pfam" id="PF00098">
    <property type="entry name" value="zf-CCHC"/>
    <property type="match status" value="1"/>
</dbReference>
<dbReference type="Pfam" id="PF14223">
    <property type="entry name" value="Retrotran_gag_2"/>
    <property type="match status" value="1"/>
</dbReference>
<dbReference type="SUPFAM" id="SSF53098">
    <property type="entry name" value="Ribonuclease H-like"/>
    <property type="match status" value="1"/>
</dbReference>
<organism evidence="9">
    <name type="scientific">Prunus dulcis</name>
    <name type="common">Almond</name>
    <name type="synonym">Amygdalus dulcis</name>
    <dbReference type="NCBI Taxonomy" id="3755"/>
    <lineage>
        <taxon>Eukaryota</taxon>
        <taxon>Viridiplantae</taxon>
        <taxon>Streptophyta</taxon>
        <taxon>Embryophyta</taxon>
        <taxon>Tracheophyta</taxon>
        <taxon>Spermatophyta</taxon>
        <taxon>Magnoliopsida</taxon>
        <taxon>eudicotyledons</taxon>
        <taxon>Gunneridae</taxon>
        <taxon>Pentapetalae</taxon>
        <taxon>rosids</taxon>
        <taxon>fabids</taxon>
        <taxon>Rosales</taxon>
        <taxon>Rosaceae</taxon>
        <taxon>Amygdaloideae</taxon>
        <taxon>Amygdaleae</taxon>
        <taxon>Prunus</taxon>
    </lineage>
</organism>
<dbReference type="InterPro" id="IPR036397">
    <property type="entry name" value="RNaseH_sf"/>
</dbReference>
<evidence type="ECO:0000313" key="9">
    <source>
        <dbReference type="EMBL" id="BBH08758.1"/>
    </source>
</evidence>
<dbReference type="PANTHER" id="PTHR42648:SF18">
    <property type="entry name" value="RETROTRANSPOSON, UNCLASSIFIED-LIKE PROTEIN"/>
    <property type="match status" value="1"/>
</dbReference>
<name>A0A4Y1RY05_PRUDU</name>
<dbReference type="InterPro" id="IPR043502">
    <property type="entry name" value="DNA/RNA_pol_sf"/>
</dbReference>
<evidence type="ECO:0000256" key="6">
    <source>
        <dbReference type="SAM" id="MobiDB-lite"/>
    </source>
</evidence>
<dbReference type="GO" id="GO:0008270">
    <property type="term" value="F:zinc ion binding"/>
    <property type="evidence" value="ECO:0007669"/>
    <property type="project" value="UniProtKB-KW"/>
</dbReference>
<dbReference type="PROSITE" id="PS50158">
    <property type="entry name" value="ZF_CCHC"/>
    <property type="match status" value="1"/>
</dbReference>
<evidence type="ECO:0000256" key="4">
    <source>
        <dbReference type="ARBA" id="ARBA00022801"/>
    </source>
</evidence>
<feature type="domain" description="Integrase catalytic" evidence="8">
    <location>
        <begin position="441"/>
        <end position="597"/>
    </location>
</feature>
<keyword evidence="5" id="KW-0863">Zinc-finger</keyword>
<dbReference type="CDD" id="cd09272">
    <property type="entry name" value="RNase_HI_RT_Ty1"/>
    <property type="match status" value="1"/>
</dbReference>
<dbReference type="Gene3D" id="3.30.420.10">
    <property type="entry name" value="Ribonuclease H-like superfamily/Ribonuclease H"/>
    <property type="match status" value="1"/>
</dbReference>
<gene>
    <name evidence="9" type="ORF">Prudu_021039</name>
</gene>
<dbReference type="InterPro" id="IPR001878">
    <property type="entry name" value="Znf_CCHC"/>
</dbReference>
<dbReference type="Pfam" id="PF22936">
    <property type="entry name" value="Pol_BBD"/>
    <property type="match status" value="1"/>
</dbReference>
<dbReference type="GO" id="GO:0004190">
    <property type="term" value="F:aspartic-type endopeptidase activity"/>
    <property type="evidence" value="ECO:0007669"/>
    <property type="project" value="UniProtKB-KW"/>
</dbReference>
<dbReference type="InterPro" id="IPR054722">
    <property type="entry name" value="PolX-like_BBD"/>
</dbReference>
<evidence type="ECO:0000256" key="2">
    <source>
        <dbReference type="ARBA" id="ARBA00022723"/>
    </source>
</evidence>